<sequence>MRKLVEWVLNITQARYDAHRAGEPDPYDLPPPEELTAESHDHSADGRDTMESEASNERSIA</sequence>
<dbReference type="EMBL" id="SHKI01000003">
    <property type="protein sequence ID" value="RZT67013.1"/>
    <property type="molecule type" value="Genomic_DNA"/>
</dbReference>
<reference evidence="2 3" key="1">
    <citation type="journal article" date="2015" name="Stand. Genomic Sci.">
        <title>Genomic Encyclopedia of Bacterial and Archaeal Type Strains, Phase III: the genomes of soil and plant-associated and newly described type strains.</title>
        <authorList>
            <person name="Whitman W.B."/>
            <person name="Woyke T."/>
            <person name="Klenk H.P."/>
            <person name="Zhou Y."/>
            <person name="Lilburn T.G."/>
            <person name="Beck B.J."/>
            <person name="De Vos P."/>
            <person name="Vandamme P."/>
            <person name="Eisen J.A."/>
            <person name="Garrity G."/>
            <person name="Hugenholtz P."/>
            <person name="Kyrpides N.C."/>
        </authorList>
    </citation>
    <scope>NUCLEOTIDE SEQUENCE [LARGE SCALE GENOMIC DNA]</scope>
    <source>
        <strain evidence="2 3">RF6</strain>
    </source>
</reference>
<dbReference type="AlphaFoldDB" id="A0A4Q7U182"/>
<evidence type="ECO:0000313" key="2">
    <source>
        <dbReference type="EMBL" id="RZT67013.1"/>
    </source>
</evidence>
<organism evidence="2 3">
    <name type="scientific">Leucobacter luti</name>
    <dbReference type="NCBI Taxonomy" id="340320"/>
    <lineage>
        <taxon>Bacteria</taxon>
        <taxon>Bacillati</taxon>
        <taxon>Actinomycetota</taxon>
        <taxon>Actinomycetes</taxon>
        <taxon>Micrococcales</taxon>
        <taxon>Microbacteriaceae</taxon>
        <taxon>Leucobacter</taxon>
    </lineage>
</organism>
<evidence type="ECO:0000256" key="1">
    <source>
        <dbReference type="SAM" id="MobiDB-lite"/>
    </source>
</evidence>
<name>A0A4Q7U182_9MICO</name>
<gene>
    <name evidence="2" type="ORF">EV139_1144</name>
</gene>
<keyword evidence="3" id="KW-1185">Reference proteome</keyword>
<evidence type="ECO:0000313" key="3">
    <source>
        <dbReference type="Proteomes" id="UP000291832"/>
    </source>
</evidence>
<protein>
    <submittedName>
        <fullName evidence="2">Uncharacterized protein</fullName>
    </submittedName>
</protein>
<feature type="region of interest" description="Disordered" evidence="1">
    <location>
        <begin position="16"/>
        <end position="61"/>
    </location>
</feature>
<comment type="caution">
    <text evidence="2">The sequence shown here is derived from an EMBL/GenBank/DDBJ whole genome shotgun (WGS) entry which is preliminary data.</text>
</comment>
<proteinExistence type="predicted"/>
<accession>A0A4Q7U182</accession>
<feature type="compositionally biased region" description="Basic and acidic residues" evidence="1">
    <location>
        <begin position="37"/>
        <end position="50"/>
    </location>
</feature>
<dbReference type="Proteomes" id="UP000291832">
    <property type="component" value="Unassembled WGS sequence"/>
</dbReference>